<keyword evidence="1" id="KW-1133">Transmembrane helix</keyword>
<dbReference type="InterPro" id="IPR036938">
    <property type="entry name" value="PAP2/HPO_sf"/>
</dbReference>
<comment type="subcellular location">
    <subcellularLocation>
        <location evidence="1">Cell inner membrane</location>
        <topology evidence="1">Multi-pass membrane protein</topology>
    </subcellularLocation>
    <text evidence="1">Transferase activity takes place on the periplamic side of the inner membrane.</text>
</comment>
<keyword evidence="1" id="KW-0812">Transmembrane</keyword>
<keyword evidence="1" id="KW-0808">Transferase</keyword>
<dbReference type="CDD" id="cd01610">
    <property type="entry name" value="PAP2_like"/>
    <property type="match status" value="1"/>
</dbReference>
<feature type="transmembrane region" description="Helical" evidence="1">
    <location>
        <begin position="95"/>
        <end position="113"/>
    </location>
</feature>
<dbReference type="SMART" id="SM00014">
    <property type="entry name" value="acidPPc"/>
    <property type="match status" value="1"/>
</dbReference>
<dbReference type="GO" id="GO:0043165">
    <property type="term" value="P:Gram-negative-bacterium-type cell outer membrane assembly"/>
    <property type="evidence" value="ECO:0007669"/>
    <property type="project" value="InterPro"/>
</dbReference>
<comment type="caution">
    <text evidence="1">Lacks conserved residue(s) required for the propagation of feature annotation.</text>
</comment>
<evidence type="ECO:0000256" key="1">
    <source>
        <dbReference type="HAMAP-Rule" id="MF_01945"/>
    </source>
</evidence>
<feature type="transmembrane region" description="Helical" evidence="1">
    <location>
        <begin position="12"/>
        <end position="35"/>
    </location>
</feature>
<dbReference type="AlphaFoldDB" id="A0A6N2Z9T1"/>
<dbReference type="HAMAP" id="MF_01945">
    <property type="entry name" value="Lipid_A_LpxT"/>
    <property type="match status" value="1"/>
</dbReference>
<comment type="pathway">
    <text evidence="1">Bacterial outer membrane biogenesis; lipopolysaccharide biosynthesis.</text>
</comment>
<comment type="function">
    <text evidence="1">Involved in the modification of the lipid A domain of lipopolysaccharides (LPS). Transfers a phosphate group from undecaprenyl pyrophosphate (C55-PP) to lipid A to form lipid A 1-diphosphate. Contributes to the recycling of undecaprenyl phosphate (C55-P).</text>
</comment>
<evidence type="ECO:0000313" key="3">
    <source>
        <dbReference type="EMBL" id="VYT76415.1"/>
    </source>
</evidence>
<dbReference type="Pfam" id="PF01569">
    <property type="entry name" value="PAP2"/>
    <property type="match status" value="1"/>
</dbReference>
<dbReference type="InterPro" id="IPR000326">
    <property type="entry name" value="PAP2/HPO"/>
</dbReference>
<dbReference type="GO" id="GO:0005886">
    <property type="term" value="C:plasma membrane"/>
    <property type="evidence" value="ECO:0007669"/>
    <property type="project" value="UniProtKB-SubCell"/>
</dbReference>
<feature type="domain" description="Phosphatidic acid phosphatase type 2/haloperoxidase" evidence="2">
    <location>
        <begin position="98"/>
        <end position="214"/>
    </location>
</feature>
<dbReference type="InterPro" id="IPR032908">
    <property type="entry name" value="LpxT"/>
</dbReference>
<gene>
    <name evidence="3" type="primary">yeiU</name>
    <name evidence="1" type="synonym">lpxT</name>
    <name evidence="3" type="ORF">PALFYP105_02432</name>
</gene>
<keyword evidence="1" id="KW-0448">Lipopolysaccharide biosynthesis</keyword>
<reference evidence="3" key="1">
    <citation type="submission" date="2019-11" db="EMBL/GenBank/DDBJ databases">
        <authorList>
            <person name="Feng L."/>
        </authorList>
    </citation>
    <scope>NUCLEOTIDE SEQUENCE</scope>
    <source>
        <strain evidence="3">PagglomeransLFYP105</strain>
    </source>
</reference>
<name>A0A6N2Z9T1_ENTAG</name>
<dbReference type="GO" id="GO:0050380">
    <property type="term" value="F:undecaprenyl-diphosphatase activity"/>
    <property type="evidence" value="ECO:0007669"/>
    <property type="project" value="InterPro"/>
</dbReference>
<sequence length="241" mass="27150">MLNVMTTRFPLILLLNVAGLALFFSWYIPANHGFWFPLDSGLFHFFNQALVKSDAFLWLVAITNNRAFDGISLLAMGGLMLSFWLKEDGTGRRRILIIGLVMLLAAVVINQLAQHLMPVKRASPSLSFPNIYRVSELLHIPTKDASKDSFPGDHGMMLLIFSGFMLRYFGKKAFTIALLIVVIFAFPRVMIGAHWLTDIVVGSLSAVLIGLPWVLMTPLSDRLIAVFDRYLPRRKQQVLNK</sequence>
<comment type="catalytic activity">
    <reaction evidence="1">
        <text>an alpha-Kdo-(2-&gt;4)-alpha-Kdo-(2-&gt;6)-lipid A + di-trans,octa-cis-undecaprenyl diphosphate = an alpha-D-Kdo-(2-&gt;4)-alpha-D-Kdo-(2-&gt;6)-lipid A 1-diphosphate + di-trans,octa-cis-undecaprenyl phosphate</text>
        <dbReference type="Rhea" id="RHEA:74291"/>
        <dbReference type="ChEBI" id="CHEBI:58405"/>
        <dbReference type="ChEBI" id="CHEBI:60392"/>
        <dbReference type="ChEBI" id="CHEBI:176431"/>
        <dbReference type="ChEBI" id="CHEBI:193150"/>
        <dbReference type="EC" id="2.7.4.29"/>
    </reaction>
</comment>
<dbReference type="GO" id="GO:0009103">
    <property type="term" value="P:lipopolysaccharide biosynthetic process"/>
    <property type="evidence" value="ECO:0007669"/>
    <property type="project" value="UniProtKB-UniRule"/>
</dbReference>
<feature type="transmembrane region" description="Helical" evidence="1">
    <location>
        <begin position="55"/>
        <end position="83"/>
    </location>
</feature>
<accession>A0A6N2Z9T1</accession>
<dbReference type="EC" id="2.7.4.29" evidence="1"/>
<comment type="similarity">
    <text evidence="1">Belongs to the LpxT phosphotransferase family.</text>
</comment>
<keyword evidence="1" id="KW-0997">Cell inner membrane</keyword>
<dbReference type="Gene3D" id="1.20.144.10">
    <property type="entry name" value="Phosphatidic acid phosphatase type 2/haloperoxidase"/>
    <property type="match status" value="1"/>
</dbReference>
<dbReference type="GO" id="GO:0016776">
    <property type="term" value="F:phosphotransferase activity, phosphate group as acceptor"/>
    <property type="evidence" value="ECO:0007669"/>
    <property type="project" value="UniProtKB-UniRule"/>
</dbReference>
<keyword evidence="1" id="KW-1003">Cell membrane</keyword>
<evidence type="ECO:0000259" key="2">
    <source>
        <dbReference type="SMART" id="SM00014"/>
    </source>
</evidence>
<feature type="transmembrane region" description="Helical" evidence="1">
    <location>
        <begin position="203"/>
        <end position="225"/>
    </location>
</feature>
<keyword evidence="1" id="KW-0472">Membrane</keyword>
<organism evidence="3">
    <name type="scientific">Enterobacter agglomerans</name>
    <name type="common">Erwinia herbicola</name>
    <name type="synonym">Pantoea agglomerans</name>
    <dbReference type="NCBI Taxonomy" id="549"/>
    <lineage>
        <taxon>Bacteria</taxon>
        <taxon>Pseudomonadati</taxon>
        <taxon>Pseudomonadota</taxon>
        <taxon>Gammaproteobacteria</taxon>
        <taxon>Enterobacterales</taxon>
        <taxon>Erwiniaceae</taxon>
        <taxon>Pantoea</taxon>
        <taxon>Pantoea agglomerans group</taxon>
    </lineage>
</organism>
<dbReference type="UniPathway" id="UPA00030"/>
<dbReference type="EMBL" id="CACRUS010000003">
    <property type="protein sequence ID" value="VYT76415.1"/>
    <property type="molecule type" value="Genomic_DNA"/>
</dbReference>
<proteinExistence type="inferred from homology"/>
<dbReference type="GO" id="GO:0009245">
    <property type="term" value="P:lipid A biosynthetic process"/>
    <property type="evidence" value="ECO:0007669"/>
    <property type="project" value="UniProtKB-UniRule"/>
</dbReference>
<protein>
    <recommendedName>
        <fullName evidence="1">Lipid A 1-diphosphate synthase</fullName>
        <ecNumber evidence="1">2.7.4.29</ecNumber>
    </recommendedName>
    <alternativeName>
        <fullName evidence="1">Kdo(2)-lipid A phosphotransferase</fullName>
    </alternativeName>
    <alternativeName>
        <fullName evidence="1">Undecaprenyl pyrophosphate:lipid A 1-phosphate phosphotransferase</fullName>
    </alternativeName>
</protein>
<dbReference type="SUPFAM" id="SSF48317">
    <property type="entry name" value="Acid phosphatase/Vanadium-dependent haloperoxidase"/>
    <property type="match status" value="1"/>
</dbReference>